<dbReference type="RefSeq" id="WP_377508148.1">
    <property type="nucleotide sequence ID" value="NZ_JBHULU010000017.1"/>
</dbReference>
<keyword evidence="3" id="KW-1185">Reference proteome</keyword>
<dbReference type="EMBL" id="JBHULU010000017">
    <property type="protein sequence ID" value="MFD2514790.1"/>
    <property type="molecule type" value="Genomic_DNA"/>
</dbReference>
<evidence type="ECO:0000256" key="1">
    <source>
        <dbReference type="SAM" id="SignalP"/>
    </source>
</evidence>
<comment type="caution">
    <text evidence="2">The sequence shown here is derived from an EMBL/GenBank/DDBJ whole genome shotgun (WGS) entry which is preliminary data.</text>
</comment>
<organism evidence="2 3">
    <name type="scientific">Pontibacter locisalis</name>
    <dbReference type="NCBI Taxonomy" id="1719035"/>
    <lineage>
        <taxon>Bacteria</taxon>
        <taxon>Pseudomonadati</taxon>
        <taxon>Bacteroidota</taxon>
        <taxon>Cytophagia</taxon>
        <taxon>Cytophagales</taxon>
        <taxon>Hymenobacteraceae</taxon>
        <taxon>Pontibacter</taxon>
    </lineage>
</organism>
<feature type="signal peptide" evidence="1">
    <location>
        <begin position="1"/>
        <end position="20"/>
    </location>
</feature>
<feature type="chain" id="PRO_5045694287" evidence="1">
    <location>
        <begin position="21"/>
        <end position="127"/>
    </location>
</feature>
<reference evidence="3" key="1">
    <citation type="journal article" date="2019" name="Int. J. Syst. Evol. Microbiol.">
        <title>The Global Catalogue of Microorganisms (GCM) 10K type strain sequencing project: providing services to taxonomists for standard genome sequencing and annotation.</title>
        <authorList>
            <consortium name="The Broad Institute Genomics Platform"/>
            <consortium name="The Broad Institute Genome Sequencing Center for Infectious Disease"/>
            <person name="Wu L."/>
            <person name="Ma J."/>
        </authorList>
    </citation>
    <scope>NUCLEOTIDE SEQUENCE [LARGE SCALE GENOMIC DNA]</scope>
    <source>
        <strain evidence="3">KCTC 42498</strain>
    </source>
</reference>
<dbReference type="Proteomes" id="UP001597544">
    <property type="component" value="Unassembled WGS sequence"/>
</dbReference>
<sequence length="127" mass="14132">MGKFTESALLLLLSFMLAYASMGVSTSERVPQQVYVTEAGVENAQSSFSQSLQIKFHFLNKSDETVVSSVRTVAGSSSKDYRPGALGIYQSIEQRIQSLVLQDLLRSNGICRSLSPPDIVFPFHYFW</sequence>
<name>A0ABW5IRZ7_9BACT</name>
<proteinExistence type="predicted"/>
<evidence type="ECO:0000313" key="3">
    <source>
        <dbReference type="Proteomes" id="UP001597544"/>
    </source>
</evidence>
<evidence type="ECO:0000313" key="2">
    <source>
        <dbReference type="EMBL" id="MFD2514790.1"/>
    </source>
</evidence>
<gene>
    <name evidence="2" type="ORF">ACFSRY_13020</name>
</gene>
<keyword evidence="1" id="KW-0732">Signal</keyword>
<accession>A0ABW5IRZ7</accession>
<protein>
    <submittedName>
        <fullName evidence="2">Uncharacterized protein</fullName>
    </submittedName>
</protein>